<proteinExistence type="predicted"/>
<name>A0A5Q4YWY9_9BURK</name>
<organism evidence="1 2">
    <name type="scientific">Paraburkholderia dioscoreae</name>
    <dbReference type="NCBI Taxonomy" id="2604047"/>
    <lineage>
        <taxon>Bacteria</taxon>
        <taxon>Pseudomonadati</taxon>
        <taxon>Pseudomonadota</taxon>
        <taxon>Betaproteobacteria</taxon>
        <taxon>Burkholderiales</taxon>
        <taxon>Burkholderiaceae</taxon>
        <taxon>Paraburkholderia</taxon>
    </lineage>
</organism>
<dbReference type="AlphaFoldDB" id="A0A5Q4YWY9"/>
<evidence type="ECO:0000313" key="1">
    <source>
        <dbReference type="EMBL" id="VVD34427.1"/>
    </source>
</evidence>
<dbReference type="KEGG" id="pdio:PDMSB3_3143.1"/>
<keyword evidence="2" id="KW-1185">Reference proteome</keyword>
<dbReference type="Proteomes" id="UP000325811">
    <property type="component" value="Chromosome II"/>
</dbReference>
<evidence type="ECO:0000313" key="2">
    <source>
        <dbReference type="Proteomes" id="UP000325811"/>
    </source>
</evidence>
<dbReference type="EMBL" id="LR699554">
    <property type="protein sequence ID" value="VVD34427.1"/>
    <property type="molecule type" value="Genomic_DNA"/>
</dbReference>
<reference evidence="1 2" key="1">
    <citation type="submission" date="2019-08" db="EMBL/GenBank/DDBJ databases">
        <authorList>
            <person name="Herpell B J."/>
        </authorList>
    </citation>
    <scope>NUCLEOTIDE SEQUENCE [LARGE SCALE GENOMIC DNA]</scope>
    <source>
        <strain evidence="2">Msb3</strain>
    </source>
</reference>
<gene>
    <name evidence="1" type="ORF">PDMSB3_3143</name>
</gene>
<sequence length="27" mass="2703">MQFGALVTSASQAASSVSLKPCDGSFL</sequence>
<accession>A0A5Q4YWY9</accession>
<protein>
    <submittedName>
        <fullName evidence="1">Uncharacterized protein</fullName>
    </submittedName>
</protein>